<dbReference type="GeneID" id="14653278"/>
<dbReference type="EMBL" id="HF582854">
    <property type="protein sequence ID" value="CCQ37809.1"/>
    <property type="molecule type" value="Genomic_DNA"/>
</dbReference>
<organism evidence="2 3">
    <name type="scientific">Natronomonas moolapensis (strain DSM 18674 / CECT 7526 / JCM 14361 / 8.8.11)</name>
    <dbReference type="NCBI Taxonomy" id="268739"/>
    <lineage>
        <taxon>Archaea</taxon>
        <taxon>Methanobacteriati</taxon>
        <taxon>Methanobacteriota</taxon>
        <taxon>Stenosarchaea group</taxon>
        <taxon>Halobacteria</taxon>
        <taxon>Halobacteriales</taxon>
        <taxon>Natronomonadaceae</taxon>
        <taxon>Natronomonas</taxon>
    </lineage>
</organism>
<evidence type="ECO:0000313" key="3">
    <source>
        <dbReference type="Proteomes" id="UP000011867"/>
    </source>
</evidence>
<dbReference type="AlphaFoldDB" id="M1XTP4"/>
<evidence type="ECO:0000259" key="1">
    <source>
        <dbReference type="Pfam" id="PF13482"/>
    </source>
</evidence>
<gene>
    <name evidence="2" type="ordered locus">Nmlp_3694</name>
</gene>
<keyword evidence="3" id="KW-1185">Reference proteome</keyword>
<reference evidence="2 3" key="1">
    <citation type="journal article" date="2013" name="Genome Announc.">
        <title>Genome of the haloarchaeon Natronomonas moolapensis, a neutrophilic member of a previously haloalkaliphilic genus.</title>
        <authorList>
            <person name="Dyall-Smith M.L."/>
            <person name="Pfeiffer F."/>
            <person name="Oberwinkler T."/>
            <person name="Klee K."/>
            <person name="Rampp M."/>
            <person name="Palm P."/>
            <person name="Gross K."/>
            <person name="Schuster S.C."/>
            <person name="Oesterhelt D."/>
        </authorList>
    </citation>
    <scope>NUCLEOTIDE SEQUENCE [LARGE SCALE GENOMIC DNA]</scope>
    <source>
        <strain evidence="3">DSM 18674 / JCM 14361 / 8.8.11</strain>
    </source>
</reference>
<dbReference type="OrthoDB" id="211024at2157"/>
<dbReference type="PANTHER" id="PTHR38462:SF1">
    <property type="entry name" value="YPRB RIBONUCLEASE H-LIKE DOMAIN-CONTAINING PROTEIN"/>
    <property type="match status" value="1"/>
</dbReference>
<accession>M1XTP4</accession>
<dbReference type="PANTHER" id="PTHR38462">
    <property type="entry name" value="EXONUCLEASE-LIKE PROTEIN"/>
    <property type="match status" value="1"/>
</dbReference>
<dbReference type="STRING" id="268739.Nmlp_3694"/>
<name>M1XTP4_NATM8</name>
<dbReference type="RefSeq" id="WP_015410538.1">
    <property type="nucleotide sequence ID" value="NC_020388.1"/>
</dbReference>
<dbReference type="KEGG" id="nmo:Nmlp_3694"/>
<protein>
    <submittedName>
        <fullName evidence="2">Ribonuclease H domain protein</fullName>
    </submittedName>
</protein>
<dbReference type="eggNOG" id="arCOG03130">
    <property type="taxonomic scope" value="Archaea"/>
</dbReference>
<evidence type="ECO:0000313" key="2">
    <source>
        <dbReference type="EMBL" id="CCQ37809.1"/>
    </source>
</evidence>
<dbReference type="Pfam" id="PF13482">
    <property type="entry name" value="RNase_H_2"/>
    <property type="match status" value="1"/>
</dbReference>
<dbReference type="InterPro" id="IPR038720">
    <property type="entry name" value="YprB_RNase_H-like_dom"/>
</dbReference>
<dbReference type="HOGENOM" id="CLU_073770_0_0_2"/>
<dbReference type="GO" id="GO:0003676">
    <property type="term" value="F:nucleic acid binding"/>
    <property type="evidence" value="ECO:0007669"/>
    <property type="project" value="InterPro"/>
</dbReference>
<feature type="domain" description="YprB ribonuclease H-like" evidence="1">
    <location>
        <begin position="85"/>
        <end position="232"/>
    </location>
</feature>
<dbReference type="Gene3D" id="3.30.420.10">
    <property type="entry name" value="Ribonuclease H-like superfamily/Ribonuclease H"/>
    <property type="match status" value="1"/>
</dbReference>
<dbReference type="SUPFAM" id="SSF53098">
    <property type="entry name" value="Ribonuclease H-like"/>
    <property type="match status" value="1"/>
</dbReference>
<dbReference type="Proteomes" id="UP000011867">
    <property type="component" value="Chromosome"/>
</dbReference>
<dbReference type="InterPro" id="IPR036397">
    <property type="entry name" value="RNaseH_sf"/>
</dbReference>
<dbReference type="InterPro" id="IPR012337">
    <property type="entry name" value="RNaseH-like_sf"/>
</dbReference>
<proteinExistence type="predicted"/>
<sequence>MRLENTYIGIEGVGRTTERKLWQAGARTWSEFDPSLCGPTTAERVESFIERARPRLDDGDSAFFEQVLPSKERWRLYENFREEACFFDIETTGLDHDRDTVTCVSAHRDGDTETLVRGDDLTRESLADLLEAPLLVTFNGARFDVPFLETAFDLDIDRPHLDLMYPCRRVGLTGGLKTIEPEVGVERDRPDMSGRDAVRLWREHERGVDGSLETLVSYNREDAVNLRTVADQTVERLDRELLPDTGQ</sequence>